<evidence type="ECO:0000256" key="3">
    <source>
        <dbReference type="ARBA" id="ARBA00022448"/>
    </source>
</evidence>
<protein>
    <recommendedName>
        <fullName evidence="8">ATP synthase epsilon chain</fullName>
    </recommendedName>
    <alternativeName>
        <fullName evidence="8">ATP synthase F1 sector epsilon subunit</fullName>
    </alternativeName>
    <alternativeName>
        <fullName evidence="8">F-ATPase epsilon subunit</fullName>
    </alternativeName>
</protein>
<dbReference type="AlphaFoldDB" id="A0A1F6NJ70"/>
<accession>A0A1F6NJ70</accession>
<evidence type="ECO:0000256" key="8">
    <source>
        <dbReference type="HAMAP-Rule" id="MF_00530"/>
    </source>
</evidence>
<dbReference type="InterPro" id="IPR020546">
    <property type="entry name" value="ATP_synth_F1_dsu/esu_N"/>
</dbReference>
<dbReference type="Gene3D" id="1.20.5.440">
    <property type="entry name" value="ATP synthase delta/epsilon subunit, C-terminal domain"/>
    <property type="match status" value="1"/>
</dbReference>
<keyword evidence="3 8" id="KW-0813">Transport</keyword>
<evidence type="ECO:0000256" key="4">
    <source>
        <dbReference type="ARBA" id="ARBA00023065"/>
    </source>
</evidence>
<dbReference type="GO" id="GO:0045259">
    <property type="term" value="C:proton-transporting ATP synthase complex"/>
    <property type="evidence" value="ECO:0007669"/>
    <property type="project" value="UniProtKB-KW"/>
</dbReference>
<evidence type="ECO:0000256" key="5">
    <source>
        <dbReference type="ARBA" id="ARBA00023136"/>
    </source>
</evidence>
<dbReference type="GO" id="GO:0046933">
    <property type="term" value="F:proton-transporting ATP synthase activity, rotational mechanism"/>
    <property type="evidence" value="ECO:0007669"/>
    <property type="project" value="UniProtKB-UniRule"/>
</dbReference>
<dbReference type="STRING" id="1798697.A2373_02020"/>
<evidence type="ECO:0000313" key="13">
    <source>
        <dbReference type="Proteomes" id="UP000176300"/>
    </source>
</evidence>
<comment type="caution">
    <text evidence="12">The sequence shown here is derived from an EMBL/GenBank/DDBJ whole genome shotgun (WGS) entry which is preliminary data.</text>
</comment>
<keyword evidence="6 8" id="KW-0139">CF(1)</keyword>
<evidence type="ECO:0000313" key="12">
    <source>
        <dbReference type="EMBL" id="OGH83873.1"/>
    </source>
</evidence>
<keyword evidence="5 8" id="KW-0472">Membrane</keyword>
<organism evidence="12 13">
    <name type="scientific">Candidatus Magasanikbacteria bacterium RIFOXYB1_FULL_40_15</name>
    <dbReference type="NCBI Taxonomy" id="1798697"/>
    <lineage>
        <taxon>Bacteria</taxon>
        <taxon>Candidatus Magasanikiibacteriota</taxon>
    </lineage>
</organism>
<sequence>MLTFKIVTPDGVIYEDKVEKVTVPTTSGEITVLPKHVPLVSVLKAGELVAYKDGNPVAMSVAGGVIEVQPDDKIYIMADTAERAEHIDIERAEAARQRAEEMMKQKEHETDVDFARLQATIEREMARIRVAKKWRKLEK</sequence>
<dbReference type="GO" id="GO:0005886">
    <property type="term" value="C:plasma membrane"/>
    <property type="evidence" value="ECO:0007669"/>
    <property type="project" value="UniProtKB-SubCell"/>
</dbReference>
<keyword evidence="7 8" id="KW-0066">ATP synthesis</keyword>
<gene>
    <name evidence="8" type="primary">atpC</name>
    <name evidence="12" type="ORF">A2373_02020</name>
</gene>
<comment type="function">
    <text evidence="8">Produces ATP from ADP in the presence of a proton gradient across the membrane.</text>
</comment>
<evidence type="ECO:0000256" key="1">
    <source>
        <dbReference type="ARBA" id="ARBA00004202"/>
    </source>
</evidence>
<dbReference type="HAMAP" id="MF_00530">
    <property type="entry name" value="ATP_synth_epsil_bac"/>
    <property type="match status" value="1"/>
</dbReference>
<keyword evidence="4 8" id="KW-0406">Ion transport</keyword>
<evidence type="ECO:0000259" key="10">
    <source>
        <dbReference type="Pfam" id="PF00401"/>
    </source>
</evidence>
<feature type="domain" description="ATP synthase epsilon subunit C-terminal" evidence="10">
    <location>
        <begin position="85"/>
        <end position="132"/>
    </location>
</feature>
<evidence type="ECO:0000256" key="9">
    <source>
        <dbReference type="RuleBase" id="RU003656"/>
    </source>
</evidence>
<proteinExistence type="inferred from homology"/>
<dbReference type="Proteomes" id="UP000176300">
    <property type="component" value="Unassembled WGS sequence"/>
</dbReference>
<evidence type="ECO:0000259" key="11">
    <source>
        <dbReference type="Pfam" id="PF02823"/>
    </source>
</evidence>
<feature type="domain" description="ATP synthase F1 complex delta/epsilon subunit N-terminal" evidence="11">
    <location>
        <begin position="2"/>
        <end position="81"/>
    </location>
</feature>
<dbReference type="Pfam" id="PF02823">
    <property type="entry name" value="ATP-synt_DE_N"/>
    <property type="match status" value="1"/>
</dbReference>
<dbReference type="NCBIfam" id="NF009980">
    <property type="entry name" value="PRK13446.1"/>
    <property type="match status" value="1"/>
</dbReference>
<dbReference type="Pfam" id="PF00401">
    <property type="entry name" value="ATP-synt_DE"/>
    <property type="match status" value="1"/>
</dbReference>
<keyword evidence="8" id="KW-1003">Cell membrane</keyword>
<dbReference type="InterPro" id="IPR020547">
    <property type="entry name" value="ATP_synth_F1_esu_C"/>
</dbReference>
<name>A0A1F6NJ70_9BACT</name>
<comment type="subcellular location">
    <subcellularLocation>
        <location evidence="1 8">Cell membrane</location>
        <topology evidence="1 8">Peripheral membrane protein</topology>
    </subcellularLocation>
</comment>
<dbReference type="InterPro" id="IPR036771">
    <property type="entry name" value="ATPsynth_dsu/esu_N"/>
</dbReference>
<dbReference type="Gene3D" id="2.60.15.10">
    <property type="entry name" value="F0F1 ATP synthase delta/epsilon subunit, N-terminal"/>
    <property type="match status" value="1"/>
</dbReference>
<dbReference type="EMBL" id="MFQS01000009">
    <property type="protein sequence ID" value="OGH83873.1"/>
    <property type="molecule type" value="Genomic_DNA"/>
</dbReference>
<comment type="similarity">
    <text evidence="2 8 9">Belongs to the ATPase epsilon chain family.</text>
</comment>
<evidence type="ECO:0000256" key="2">
    <source>
        <dbReference type="ARBA" id="ARBA00005712"/>
    </source>
</evidence>
<dbReference type="SUPFAM" id="SSF46604">
    <property type="entry name" value="Epsilon subunit of F1F0-ATP synthase C-terminal domain"/>
    <property type="match status" value="1"/>
</dbReference>
<dbReference type="CDD" id="cd12152">
    <property type="entry name" value="F1-ATPase_delta"/>
    <property type="match status" value="1"/>
</dbReference>
<dbReference type="InterPro" id="IPR001469">
    <property type="entry name" value="ATP_synth_F1_dsu/esu"/>
</dbReference>
<comment type="subunit">
    <text evidence="8 9">F-type ATPases have 2 components, CF(1) - the catalytic core - and CF(0) - the membrane proton channel. CF(1) has five subunits: alpha(3), beta(3), gamma(1), delta(1), epsilon(1). CF(0) has three main subunits: a, b and c.</text>
</comment>
<keyword evidence="8" id="KW-0375">Hydrogen ion transport</keyword>
<dbReference type="PANTHER" id="PTHR13822:SF10">
    <property type="entry name" value="ATP SYNTHASE EPSILON CHAIN, CHLOROPLASTIC"/>
    <property type="match status" value="1"/>
</dbReference>
<evidence type="ECO:0000256" key="7">
    <source>
        <dbReference type="ARBA" id="ARBA00023310"/>
    </source>
</evidence>
<dbReference type="InterPro" id="IPR036794">
    <property type="entry name" value="ATP_F1_dsu/esu_C_sf"/>
</dbReference>
<dbReference type="SUPFAM" id="SSF51344">
    <property type="entry name" value="Epsilon subunit of F1F0-ATP synthase N-terminal domain"/>
    <property type="match status" value="1"/>
</dbReference>
<dbReference type="NCBIfam" id="TIGR01216">
    <property type="entry name" value="ATP_synt_epsi"/>
    <property type="match status" value="1"/>
</dbReference>
<dbReference type="PANTHER" id="PTHR13822">
    <property type="entry name" value="ATP SYNTHASE DELTA/EPSILON CHAIN"/>
    <property type="match status" value="1"/>
</dbReference>
<reference evidence="12 13" key="1">
    <citation type="journal article" date="2016" name="Nat. Commun.">
        <title>Thousands of microbial genomes shed light on interconnected biogeochemical processes in an aquifer system.</title>
        <authorList>
            <person name="Anantharaman K."/>
            <person name="Brown C.T."/>
            <person name="Hug L.A."/>
            <person name="Sharon I."/>
            <person name="Castelle C.J."/>
            <person name="Probst A.J."/>
            <person name="Thomas B.C."/>
            <person name="Singh A."/>
            <person name="Wilkins M.J."/>
            <person name="Karaoz U."/>
            <person name="Brodie E.L."/>
            <person name="Williams K.H."/>
            <person name="Hubbard S.S."/>
            <person name="Banfield J.F."/>
        </authorList>
    </citation>
    <scope>NUCLEOTIDE SEQUENCE [LARGE SCALE GENOMIC DNA]</scope>
</reference>
<evidence type="ECO:0000256" key="6">
    <source>
        <dbReference type="ARBA" id="ARBA00023196"/>
    </source>
</evidence>
<dbReference type="GO" id="GO:0005524">
    <property type="term" value="F:ATP binding"/>
    <property type="evidence" value="ECO:0007669"/>
    <property type="project" value="UniProtKB-UniRule"/>
</dbReference>